<dbReference type="HOGENOM" id="CLU_3302652_0_0_2"/>
<dbReference type="AlphaFoldDB" id="D2RVI2"/>
<dbReference type="KEGG" id="htu:Htur_0448"/>
<keyword evidence="2" id="KW-1185">Reference proteome</keyword>
<dbReference type="EMBL" id="CP001860">
    <property type="protein sequence ID" value="ADB59346.1"/>
    <property type="molecule type" value="Genomic_DNA"/>
</dbReference>
<protein>
    <submittedName>
        <fullName evidence="1">Uncharacterized protein</fullName>
    </submittedName>
</protein>
<sequence length="39" mass="4121">MSVLEILTETIEGYLSGGAEEAISEGIEETAEEATGEDF</sequence>
<proteinExistence type="predicted"/>
<accession>D2RVI2</accession>
<reference evidence="1 2" key="1">
    <citation type="journal article" date="2010" name="Stand. Genomic Sci.">
        <title>Complete genome sequence of Haloterrigena turkmenica type strain (4k).</title>
        <authorList>
            <person name="Saunders E."/>
            <person name="Tindall B.J."/>
            <person name="Fahnrich R."/>
            <person name="Lapidus A."/>
            <person name="Copeland A."/>
            <person name="Del Rio T.G."/>
            <person name="Lucas S."/>
            <person name="Chen F."/>
            <person name="Tice H."/>
            <person name="Cheng J.F."/>
            <person name="Han C."/>
            <person name="Detter J.C."/>
            <person name="Bruce D."/>
            <person name="Goodwin L."/>
            <person name="Chain P."/>
            <person name="Pitluck S."/>
            <person name="Pati A."/>
            <person name="Ivanova N."/>
            <person name="Mavromatis K."/>
            <person name="Chen A."/>
            <person name="Palaniappan K."/>
            <person name="Land M."/>
            <person name="Hauser L."/>
            <person name="Chang Y.J."/>
            <person name="Jeffries C.D."/>
            <person name="Brettin T."/>
            <person name="Rohde M."/>
            <person name="Goker M."/>
            <person name="Bristow J."/>
            <person name="Eisen J.A."/>
            <person name="Markowitz V."/>
            <person name="Hugenholtz P."/>
            <person name="Klenk H.P."/>
            <person name="Kyrpides N.C."/>
        </authorList>
    </citation>
    <scope>NUCLEOTIDE SEQUENCE [LARGE SCALE GENOMIC DNA]</scope>
    <source>
        <strain evidence="2">ATCC 51198 / DSM 5511 / JCM 9101 / NCIMB 13204 / VKM B-1734 / 4k</strain>
    </source>
</reference>
<name>D2RVI2_HALTV</name>
<organism evidence="1 2">
    <name type="scientific">Haloterrigena turkmenica (strain ATCC 51198 / DSM 5511 / JCM 9101 / NCIMB 13204 / VKM B-1734 / 4k)</name>
    <name type="common">Halococcus turkmenicus</name>
    <dbReference type="NCBI Taxonomy" id="543526"/>
    <lineage>
        <taxon>Archaea</taxon>
        <taxon>Methanobacteriati</taxon>
        <taxon>Methanobacteriota</taxon>
        <taxon>Stenosarchaea group</taxon>
        <taxon>Halobacteria</taxon>
        <taxon>Halobacteriales</taxon>
        <taxon>Natrialbaceae</taxon>
        <taxon>Haloterrigena</taxon>
    </lineage>
</organism>
<evidence type="ECO:0000313" key="2">
    <source>
        <dbReference type="Proteomes" id="UP000001903"/>
    </source>
</evidence>
<dbReference type="STRING" id="543526.Htur_0448"/>
<dbReference type="Proteomes" id="UP000001903">
    <property type="component" value="Chromosome"/>
</dbReference>
<gene>
    <name evidence="1" type="ordered locus">Htur_0448</name>
</gene>
<evidence type="ECO:0000313" key="1">
    <source>
        <dbReference type="EMBL" id="ADB59346.1"/>
    </source>
</evidence>